<reference evidence="4" key="1">
    <citation type="submission" date="2008-08" db="EMBL/GenBank/DDBJ databases">
        <title>Nucleotide Diversity and Divergence in the Loblolly Pine Gene Space.</title>
        <authorList>
            <person name="Neale D.B."/>
            <person name="Wegrzyn J.L."/>
            <person name="Lee J.M."/>
            <person name="Eckert A.J."/>
            <person name="Liechty J.D."/>
            <person name="Stevens K.A."/>
            <person name="Langley C.H."/>
        </authorList>
    </citation>
    <scope>NUCLEOTIDE SEQUENCE</scope>
    <source>
        <strain evidence="6">7431</strain>
        <strain evidence="13">7432</strain>
        <strain evidence="9">7434</strain>
        <strain evidence="3">7435</strain>
        <strain evidence="10">7437</strain>
        <strain evidence="7">7438</strain>
        <strain evidence="2">7440</strain>
        <strain evidence="11">7442</strain>
        <strain evidence="4">7443</strain>
        <strain evidence="8">7445</strain>
        <strain evidence="12">7446</strain>
        <strain evidence="5">7448</strain>
        <tissue evidence="4">Megagametophyte</tissue>
    </source>
</reference>
<proteinExistence type="predicted"/>
<gene>
    <name evidence="4" type="ORF">CL727Contig1_05</name>
</gene>
<dbReference type="EMBL" id="FJ145440">
    <property type="protein sequence ID" value="AFG52966.1"/>
    <property type="molecule type" value="Genomic_DNA"/>
</dbReference>
<evidence type="ECO:0000313" key="6">
    <source>
        <dbReference type="EMBL" id="AFG52961.1"/>
    </source>
</evidence>
<evidence type="ECO:0000313" key="12">
    <source>
        <dbReference type="EMBL" id="AFG52967.1"/>
    </source>
</evidence>
<dbReference type="InterPro" id="IPR032799">
    <property type="entry name" value="TAXi_C"/>
</dbReference>
<dbReference type="EMBL" id="FJ145437">
    <property type="protein sequence ID" value="AFG52963.1"/>
    <property type="molecule type" value="Genomic_DNA"/>
</dbReference>
<evidence type="ECO:0000313" key="3">
    <source>
        <dbReference type="EMBL" id="AFG52958.1"/>
    </source>
</evidence>
<dbReference type="EMBL" id="FJ145436">
    <property type="protein sequence ID" value="AFG52967.1"/>
    <property type="molecule type" value="Genomic_DNA"/>
</dbReference>
<evidence type="ECO:0000313" key="7">
    <source>
        <dbReference type="EMBL" id="AFG52962.1"/>
    </source>
</evidence>
<feature type="non-terminal residue" evidence="4">
    <location>
        <position position="67"/>
    </location>
</feature>
<evidence type="ECO:0000313" key="8">
    <source>
        <dbReference type="EMBL" id="AFG52963.1"/>
    </source>
</evidence>
<evidence type="ECO:0000313" key="13">
    <source>
        <dbReference type="EMBL" id="AFG52968.1"/>
    </source>
</evidence>
<dbReference type="EMBL" id="FJ145439">
    <property type="protein sequence ID" value="AFG52965.1"/>
    <property type="molecule type" value="Genomic_DNA"/>
</dbReference>
<evidence type="ECO:0000313" key="10">
    <source>
        <dbReference type="EMBL" id="AFG52965.1"/>
    </source>
</evidence>
<evidence type="ECO:0000313" key="11">
    <source>
        <dbReference type="EMBL" id="AFG52966.1"/>
    </source>
</evidence>
<dbReference type="EMBL" id="FJ145444">
    <property type="protein sequence ID" value="AFG52964.1"/>
    <property type="molecule type" value="Genomic_DNA"/>
</dbReference>
<evidence type="ECO:0000313" key="9">
    <source>
        <dbReference type="EMBL" id="AFG52964.1"/>
    </source>
</evidence>
<dbReference type="EMBL" id="FJ145442">
    <property type="protein sequence ID" value="AFG52958.1"/>
    <property type="molecule type" value="Genomic_DNA"/>
</dbReference>
<dbReference type="EMBL" id="FJ145427">
    <property type="protein sequence ID" value="AFG52957.1"/>
    <property type="molecule type" value="Genomic_DNA"/>
</dbReference>
<dbReference type="EMBL" id="FJ145443">
    <property type="protein sequence ID" value="AFG52960.1"/>
    <property type="molecule type" value="Genomic_DNA"/>
</dbReference>
<accession>H9VT66</accession>
<dbReference type="EMBL" id="FJ145441">
    <property type="protein sequence ID" value="AFG52961.1"/>
    <property type="molecule type" value="Genomic_DNA"/>
</dbReference>
<evidence type="ECO:0000313" key="2">
    <source>
        <dbReference type="EMBL" id="AFG52957.1"/>
    </source>
</evidence>
<dbReference type="AlphaFoldDB" id="H9VT66"/>
<evidence type="ECO:0000313" key="5">
    <source>
        <dbReference type="EMBL" id="AFG52960.1"/>
    </source>
</evidence>
<feature type="domain" description="Xylanase inhibitor C-terminal" evidence="1">
    <location>
        <begin position="5"/>
        <end position="59"/>
    </location>
</feature>
<name>H9VT66_PINTA</name>
<sequence length="67" mass="6919">NTQPTSSGGFDTCYDLSSSSVDVPTITLHFDGSVDLDLPKENILFSPGSGLSCLAFSTSGSLSLPFS</sequence>
<dbReference type="Pfam" id="PF14541">
    <property type="entry name" value="TAXi_C"/>
    <property type="match status" value="1"/>
</dbReference>
<dbReference type="InterPro" id="IPR021109">
    <property type="entry name" value="Peptidase_aspartic_dom_sf"/>
</dbReference>
<dbReference type="EMBL" id="FJ145435">
    <property type="protein sequence ID" value="AFG52962.1"/>
    <property type="molecule type" value="Genomic_DNA"/>
</dbReference>
<protein>
    <recommendedName>
        <fullName evidence="1">Xylanase inhibitor C-terminal domain-containing protein</fullName>
    </recommendedName>
</protein>
<organism evidence="4">
    <name type="scientific">Pinus taeda</name>
    <name type="common">Loblolly pine</name>
    <dbReference type="NCBI Taxonomy" id="3352"/>
    <lineage>
        <taxon>Eukaryota</taxon>
        <taxon>Viridiplantae</taxon>
        <taxon>Streptophyta</taxon>
        <taxon>Embryophyta</taxon>
        <taxon>Tracheophyta</taxon>
        <taxon>Spermatophyta</taxon>
        <taxon>Pinopsida</taxon>
        <taxon>Pinidae</taxon>
        <taxon>Conifers I</taxon>
        <taxon>Pinales</taxon>
        <taxon>Pinaceae</taxon>
        <taxon>Pinus</taxon>
        <taxon>Pinus subgen. Pinus</taxon>
    </lineage>
</organism>
<feature type="non-terminal residue" evidence="4">
    <location>
        <position position="1"/>
    </location>
</feature>
<dbReference type="EMBL" id="FJ145430">
    <property type="protein sequence ID" value="AFG52959.1"/>
    <property type="molecule type" value="Genomic_DNA"/>
</dbReference>
<dbReference type="Gene3D" id="2.40.70.10">
    <property type="entry name" value="Acid Proteases"/>
    <property type="match status" value="1"/>
</dbReference>
<evidence type="ECO:0000259" key="1">
    <source>
        <dbReference type="Pfam" id="PF14541"/>
    </source>
</evidence>
<dbReference type="EMBL" id="FJ145433">
    <property type="protein sequence ID" value="AFG52968.1"/>
    <property type="molecule type" value="Genomic_DNA"/>
</dbReference>
<dbReference type="SUPFAM" id="SSF50630">
    <property type="entry name" value="Acid proteases"/>
    <property type="match status" value="1"/>
</dbReference>
<evidence type="ECO:0000313" key="4">
    <source>
        <dbReference type="EMBL" id="AFG52959.1"/>
    </source>
</evidence>